<accession>A0A4D6G611</accession>
<dbReference type="InterPro" id="IPR001077">
    <property type="entry name" value="COMT_C"/>
</dbReference>
<evidence type="ECO:0000256" key="2">
    <source>
        <dbReference type="ARBA" id="ARBA00022679"/>
    </source>
</evidence>
<geneLocation type="plasmid" evidence="7">
    <name>p-ren_Ren-PNG-07113</name>
</geneLocation>
<dbReference type="GO" id="GO:0032259">
    <property type="term" value="P:methylation"/>
    <property type="evidence" value="ECO:0007669"/>
    <property type="project" value="UniProtKB-KW"/>
</dbReference>
<keyword evidence="3" id="KW-0949">S-adenosyl-L-methionine</keyword>
<dbReference type="GO" id="GO:0046983">
    <property type="term" value="F:protein dimerization activity"/>
    <property type="evidence" value="ECO:0007669"/>
    <property type="project" value="InterPro"/>
</dbReference>
<dbReference type="Pfam" id="PF00891">
    <property type="entry name" value="Methyltransf_2"/>
    <property type="match status" value="1"/>
</dbReference>
<dbReference type="Gene3D" id="3.40.50.150">
    <property type="entry name" value="Vaccinia Virus protein VP39"/>
    <property type="match status" value="1"/>
</dbReference>
<sequence>MFVEEEKVVKTNTSNELTMQDITQILFGASAFQYLNAGCELNLFENLNNFKKLKKNEIAEKLNLQQRSVDILLLGTTALKLTEKQDDYYSNCHMINKMFEEGEWKNFKDIVGFEQNIVYRAQVDFSESLRTNSNAGLYNIPGNGRDLYHRLVENPHLENYFYNYMHSWTKLSNTLLFEKIDFGKISRVIDVGGGTGVNSIDLVKKFPHLEVTILEIPATAIIAQKNVTAEGLQDQIKVKAGDMFTDKFPNDSDCVLFSHQLVIWTPEENISLLKKAYDALRKNGRVIIFSSISNDAGDGPLMAALDSVYFATIPAEGGMIYAWKQYEKWLNKAGFFHINRYTCQSWTPHGIIEAIKNH</sequence>
<dbReference type="PANTHER" id="PTHR11746">
    <property type="entry name" value="O-METHYLTRANSFERASE"/>
    <property type="match status" value="1"/>
</dbReference>
<organism evidence="7">
    <name type="scientific">Candidatus Endohaliclona renieramycinifaciens</name>
    <dbReference type="NCBI Taxonomy" id="2565582"/>
    <lineage>
        <taxon>Bacteria</taxon>
        <taxon>Pseudomonadati</taxon>
        <taxon>Pseudomonadota</taxon>
        <taxon>Gammaproteobacteria</taxon>
        <taxon>Legionellales</taxon>
        <taxon>Candidatus Endohaliclona</taxon>
    </lineage>
</organism>
<evidence type="ECO:0000313" key="7">
    <source>
        <dbReference type="EMBL" id="QCC21425.1"/>
    </source>
</evidence>
<dbReference type="EMBL" id="MK748464">
    <property type="protein sequence ID" value="QCC21409.1"/>
    <property type="molecule type" value="Genomic_DNA"/>
</dbReference>
<dbReference type="PROSITE" id="PS51683">
    <property type="entry name" value="SAM_OMT_II"/>
    <property type="match status" value="1"/>
</dbReference>
<reference evidence="7" key="1">
    <citation type="journal article" date="2019" name="Nat. Microbiol.">
        <title>Localized production of defence chemicals by intracellular symbionts of Haliclona sponges.</title>
        <authorList>
            <person name="Tianero M.D."/>
            <person name="Balaich J.N."/>
            <person name="Donia M.S."/>
        </authorList>
    </citation>
    <scope>NUCLEOTIDE SEQUENCE</scope>
    <source>
        <plasmid evidence="5">p-ren_Ren-Pal-02</plasmid>
        <plasmid evidence="6">p-ren_Ren-PNG-07060</plasmid>
        <plasmid evidence="7">p-ren_Ren-PNG-07113</plasmid>
    </source>
</reference>
<proteinExistence type="predicted"/>
<dbReference type="AlphaFoldDB" id="A0A4D6G611"/>
<keyword evidence="7" id="KW-0614">Plasmid</keyword>
<dbReference type="InterPro" id="IPR016461">
    <property type="entry name" value="COMT-like"/>
</dbReference>
<evidence type="ECO:0000256" key="1">
    <source>
        <dbReference type="ARBA" id="ARBA00022603"/>
    </source>
</evidence>
<name>A0A4D6G611_9GAMM</name>
<evidence type="ECO:0000259" key="4">
    <source>
        <dbReference type="Pfam" id="PF00891"/>
    </source>
</evidence>
<dbReference type="InterPro" id="IPR036388">
    <property type="entry name" value="WH-like_DNA-bd_sf"/>
</dbReference>
<geneLocation type="plasmid" evidence="5">
    <name>p-ren_Ren-Pal-02</name>
</geneLocation>
<dbReference type="Gene3D" id="1.20.58.1390">
    <property type="match status" value="1"/>
</dbReference>
<evidence type="ECO:0000313" key="5">
    <source>
        <dbReference type="EMBL" id="QCC21393.1"/>
    </source>
</evidence>
<evidence type="ECO:0000256" key="3">
    <source>
        <dbReference type="ARBA" id="ARBA00022691"/>
    </source>
</evidence>
<evidence type="ECO:0000313" key="6">
    <source>
        <dbReference type="EMBL" id="QCC21409.1"/>
    </source>
</evidence>
<dbReference type="CDD" id="cd02440">
    <property type="entry name" value="AdoMet_MTases"/>
    <property type="match status" value="1"/>
</dbReference>
<dbReference type="EMBL" id="MK748465">
    <property type="protein sequence ID" value="QCC21425.1"/>
    <property type="molecule type" value="Genomic_DNA"/>
</dbReference>
<dbReference type="SUPFAM" id="SSF53335">
    <property type="entry name" value="S-adenosyl-L-methionine-dependent methyltransferases"/>
    <property type="match status" value="1"/>
</dbReference>
<keyword evidence="1" id="KW-0489">Methyltransferase</keyword>
<geneLocation type="plasmid" evidence="6">
    <name>p-ren_Ren-PNG-07060</name>
</geneLocation>
<feature type="domain" description="O-methyltransferase C-terminal" evidence="4">
    <location>
        <begin position="143"/>
        <end position="335"/>
    </location>
</feature>
<dbReference type="Gene3D" id="1.10.10.10">
    <property type="entry name" value="Winged helix-like DNA-binding domain superfamily/Winged helix DNA-binding domain"/>
    <property type="match status" value="1"/>
</dbReference>
<dbReference type="GO" id="GO:0008171">
    <property type="term" value="F:O-methyltransferase activity"/>
    <property type="evidence" value="ECO:0007669"/>
    <property type="project" value="InterPro"/>
</dbReference>
<keyword evidence="2" id="KW-0808">Transferase</keyword>
<protein>
    <submittedName>
        <fullName evidence="7">RenB</fullName>
    </submittedName>
</protein>
<dbReference type="InterPro" id="IPR029063">
    <property type="entry name" value="SAM-dependent_MTases_sf"/>
</dbReference>
<dbReference type="PIRSF" id="PIRSF005739">
    <property type="entry name" value="O-mtase"/>
    <property type="match status" value="1"/>
</dbReference>
<dbReference type="EMBL" id="MK748463">
    <property type="protein sequence ID" value="QCC21393.1"/>
    <property type="molecule type" value="Genomic_DNA"/>
</dbReference>